<proteinExistence type="predicted"/>
<name>A0ABQ5IGX1_9ASTR</name>
<accession>A0ABQ5IGX1</accession>
<dbReference type="EMBL" id="BQNB010020768">
    <property type="protein sequence ID" value="GJT99396.1"/>
    <property type="molecule type" value="Genomic_DNA"/>
</dbReference>
<reference evidence="1" key="2">
    <citation type="submission" date="2022-01" db="EMBL/GenBank/DDBJ databases">
        <authorList>
            <person name="Yamashiro T."/>
            <person name="Shiraishi A."/>
            <person name="Satake H."/>
            <person name="Nakayama K."/>
        </authorList>
    </citation>
    <scope>NUCLEOTIDE SEQUENCE</scope>
</reference>
<evidence type="ECO:0000313" key="2">
    <source>
        <dbReference type="Proteomes" id="UP001151760"/>
    </source>
</evidence>
<evidence type="ECO:0000313" key="1">
    <source>
        <dbReference type="EMBL" id="GJT99396.1"/>
    </source>
</evidence>
<dbReference type="Proteomes" id="UP001151760">
    <property type="component" value="Unassembled WGS sequence"/>
</dbReference>
<keyword evidence="2" id="KW-1185">Reference proteome</keyword>
<reference evidence="1" key="1">
    <citation type="journal article" date="2022" name="Int. J. Mol. Sci.">
        <title>Draft Genome of Tanacetum Coccineum: Genomic Comparison of Closely Related Tanacetum-Family Plants.</title>
        <authorList>
            <person name="Yamashiro T."/>
            <person name="Shiraishi A."/>
            <person name="Nakayama K."/>
            <person name="Satake H."/>
        </authorList>
    </citation>
    <scope>NUCLEOTIDE SEQUENCE</scope>
</reference>
<protein>
    <submittedName>
        <fullName evidence="1">Uncharacterized protein</fullName>
    </submittedName>
</protein>
<organism evidence="1 2">
    <name type="scientific">Tanacetum coccineum</name>
    <dbReference type="NCBI Taxonomy" id="301880"/>
    <lineage>
        <taxon>Eukaryota</taxon>
        <taxon>Viridiplantae</taxon>
        <taxon>Streptophyta</taxon>
        <taxon>Embryophyta</taxon>
        <taxon>Tracheophyta</taxon>
        <taxon>Spermatophyta</taxon>
        <taxon>Magnoliopsida</taxon>
        <taxon>eudicotyledons</taxon>
        <taxon>Gunneridae</taxon>
        <taxon>Pentapetalae</taxon>
        <taxon>asterids</taxon>
        <taxon>campanulids</taxon>
        <taxon>Asterales</taxon>
        <taxon>Asteraceae</taxon>
        <taxon>Asteroideae</taxon>
        <taxon>Anthemideae</taxon>
        <taxon>Anthemidinae</taxon>
        <taxon>Tanacetum</taxon>
    </lineage>
</organism>
<feature type="non-terminal residue" evidence="1">
    <location>
        <position position="1"/>
    </location>
</feature>
<gene>
    <name evidence="1" type="ORF">Tco_1109735</name>
</gene>
<sequence length="69" mass="7757">SSKVLKHEVREFVKWLSGDHGARGCSMGRYVKMFCIPPDPPSMDINQAIAFLWSLGEQSIQNMFPNDGT</sequence>
<comment type="caution">
    <text evidence="1">The sequence shown here is derived from an EMBL/GenBank/DDBJ whole genome shotgun (WGS) entry which is preliminary data.</text>
</comment>